<organism evidence="1 4">
    <name type="scientific">Actinomyces ruminicola</name>
    <dbReference type="NCBI Taxonomy" id="332524"/>
    <lineage>
        <taxon>Bacteria</taxon>
        <taxon>Bacillati</taxon>
        <taxon>Actinomycetota</taxon>
        <taxon>Actinomycetes</taxon>
        <taxon>Actinomycetales</taxon>
        <taxon>Actinomycetaceae</taxon>
        <taxon>Actinomyces</taxon>
    </lineage>
</organism>
<dbReference type="Proteomes" id="UP000198541">
    <property type="component" value="Unassembled WGS sequence"/>
</dbReference>
<keyword evidence="3" id="KW-1185">Reference proteome</keyword>
<evidence type="ECO:0000313" key="4">
    <source>
        <dbReference type="Proteomes" id="UP000199671"/>
    </source>
</evidence>
<dbReference type="EMBL" id="FNIM01000001">
    <property type="protein sequence ID" value="SDN21088.1"/>
    <property type="molecule type" value="Genomic_DNA"/>
</dbReference>
<reference evidence="1 4" key="2">
    <citation type="submission" date="2016-10" db="EMBL/GenBank/DDBJ databases">
        <authorList>
            <person name="de Groot N.N."/>
        </authorList>
    </citation>
    <scope>NUCLEOTIDE SEQUENCE [LARGE SCALE GENOMIC DNA]</scope>
    <source>
        <strain evidence="2">DSM 27982</strain>
        <strain evidence="1 4">KPR-7B</strain>
    </source>
</reference>
<evidence type="ECO:0000313" key="3">
    <source>
        <dbReference type="Proteomes" id="UP000198541"/>
    </source>
</evidence>
<reference evidence="3" key="1">
    <citation type="submission" date="2016-10" db="EMBL/GenBank/DDBJ databases">
        <authorList>
            <person name="Varghese N."/>
            <person name="Submissions S."/>
        </authorList>
    </citation>
    <scope>NUCLEOTIDE SEQUENCE [LARGE SCALE GENOMIC DNA]</scope>
    <source>
        <strain evidence="3">DSM 27982</strain>
    </source>
</reference>
<dbReference type="EMBL" id="FNHU01000003">
    <property type="protein sequence ID" value="SDM53653.1"/>
    <property type="molecule type" value="Genomic_DNA"/>
</dbReference>
<evidence type="ECO:0000313" key="2">
    <source>
        <dbReference type="EMBL" id="SDN21088.1"/>
    </source>
</evidence>
<name>A0A1G9U1D9_9ACTO</name>
<accession>A0A1G9U1D9</accession>
<protein>
    <submittedName>
        <fullName evidence="1">Uncharacterized protein</fullName>
    </submittedName>
</protein>
<sequence>MHLITSNSGRDAAERELDAARTELASLDATASPSRLERALERLRAAQDALAPAA</sequence>
<gene>
    <name evidence="1" type="ORF">SAMN04487766_103226</name>
    <name evidence="2" type="ORF">SAMN05216355_101229</name>
</gene>
<evidence type="ECO:0000313" key="1">
    <source>
        <dbReference type="EMBL" id="SDM53653.1"/>
    </source>
</evidence>
<proteinExistence type="predicted"/>
<dbReference type="Proteomes" id="UP000199671">
    <property type="component" value="Unassembled WGS sequence"/>
</dbReference>
<dbReference type="AlphaFoldDB" id="A0A1G9U1D9"/>